<evidence type="ECO:0000256" key="7">
    <source>
        <dbReference type="ARBA" id="ARBA00022737"/>
    </source>
</evidence>
<dbReference type="InterPro" id="IPR015943">
    <property type="entry name" value="WD40/YVTN_repeat-like_dom_sf"/>
</dbReference>
<dbReference type="EC" id="2.3.2.27" evidence="4"/>
<keyword evidence="10" id="KW-0234">DNA repair</keyword>
<feature type="region of interest" description="Disordered" evidence="13">
    <location>
        <begin position="1"/>
        <end position="43"/>
    </location>
</feature>
<comment type="catalytic activity">
    <reaction evidence="1">
        <text>S-ubiquitinyl-[E2 ubiquitin-conjugating enzyme]-L-cysteine + [acceptor protein]-L-lysine = [E2 ubiquitin-conjugating enzyme]-L-cysteine + N(6)-ubiquitinyl-[acceptor protein]-L-lysine.</text>
        <dbReference type="EC" id="2.3.2.27"/>
    </reaction>
</comment>
<evidence type="ECO:0000256" key="5">
    <source>
        <dbReference type="ARBA" id="ARBA00022490"/>
    </source>
</evidence>
<name>A0A9Q0TYN1_SALVM</name>
<evidence type="ECO:0000256" key="2">
    <source>
        <dbReference type="ARBA" id="ARBA00004496"/>
    </source>
</evidence>
<evidence type="ECO:0000256" key="11">
    <source>
        <dbReference type="ARBA" id="ARBA00023242"/>
    </source>
</evidence>
<keyword evidence="11" id="KW-0539">Nucleus</keyword>
<dbReference type="GO" id="GO:0005737">
    <property type="term" value="C:cytoplasm"/>
    <property type="evidence" value="ECO:0007669"/>
    <property type="project" value="UniProtKB-SubCell"/>
</dbReference>
<dbReference type="Gene3D" id="2.130.10.10">
    <property type="entry name" value="YVTN repeat-like/Quinoprotein amine dehydrogenase"/>
    <property type="match status" value="1"/>
</dbReference>
<comment type="pathway">
    <text evidence="3">Protein modification; protein ubiquitination.</text>
</comment>
<evidence type="ECO:0000256" key="3">
    <source>
        <dbReference type="ARBA" id="ARBA00004906"/>
    </source>
</evidence>
<keyword evidence="8" id="KW-0227">DNA damage</keyword>
<keyword evidence="7" id="KW-0677">Repeat</keyword>
<keyword evidence="16" id="KW-1185">Reference proteome</keyword>
<dbReference type="OrthoDB" id="825203at2759"/>
<dbReference type="EMBL" id="JAPFFL010000006">
    <property type="protein sequence ID" value="KAJ6720220.1"/>
    <property type="molecule type" value="Genomic_DNA"/>
</dbReference>
<evidence type="ECO:0000256" key="10">
    <source>
        <dbReference type="ARBA" id="ARBA00023204"/>
    </source>
</evidence>
<evidence type="ECO:0000256" key="13">
    <source>
        <dbReference type="SAM" id="MobiDB-lite"/>
    </source>
</evidence>
<evidence type="ECO:0000313" key="16">
    <source>
        <dbReference type="Proteomes" id="UP001151529"/>
    </source>
</evidence>
<dbReference type="InterPro" id="IPR056527">
    <property type="entry name" value="WD40_RFWD3"/>
</dbReference>
<evidence type="ECO:0000256" key="9">
    <source>
        <dbReference type="ARBA" id="ARBA00022786"/>
    </source>
</evidence>
<comment type="subcellular location">
    <subcellularLocation>
        <location evidence="2">Cytoplasm</location>
    </subcellularLocation>
    <subcellularLocation>
        <location evidence="12">Nucleus</location>
        <location evidence="12">Nuclear body</location>
    </subcellularLocation>
</comment>
<dbReference type="InterPro" id="IPR036322">
    <property type="entry name" value="WD40_repeat_dom_sf"/>
</dbReference>
<organism evidence="15 16">
    <name type="scientific">Salix viminalis</name>
    <name type="common">Common osier</name>
    <name type="synonym">Basket willow</name>
    <dbReference type="NCBI Taxonomy" id="40686"/>
    <lineage>
        <taxon>Eukaryota</taxon>
        <taxon>Viridiplantae</taxon>
        <taxon>Streptophyta</taxon>
        <taxon>Embryophyta</taxon>
        <taxon>Tracheophyta</taxon>
        <taxon>Spermatophyta</taxon>
        <taxon>Magnoliopsida</taxon>
        <taxon>eudicotyledons</taxon>
        <taxon>Gunneridae</taxon>
        <taxon>Pentapetalae</taxon>
        <taxon>rosids</taxon>
        <taxon>fabids</taxon>
        <taxon>Malpighiales</taxon>
        <taxon>Salicaceae</taxon>
        <taxon>Saliceae</taxon>
        <taxon>Salix</taxon>
    </lineage>
</organism>
<dbReference type="GO" id="GO:0061630">
    <property type="term" value="F:ubiquitin protein ligase activity"/>
    <property type="evidence" value="ECO:0007669"/>
    <property type="project" value="UniProtKB-EC"/>
</dbReference>
<feature type="compositionally biased region" description="Basic and acidic residues" evidence="13">
    <location>
        <begin position="1"/>
        <end position="35"/>
    </location>
</feature>
<dbReference type="InterPro" id="IPR037381">
    <property type="entry name" value="RFWD3"/>
</dbReference>
<dbReference type="SUPFAM" id="SSF50978">
    <property type="entry name" value="WD40 repeat-like"/>
    <property type="match status" value="1"/>
</dbReference>
<comment type="caution">
    <text evidence="15">The sequence shown here is derived from an EMBL/GenBank/DDBJ whole genome shotgun (WGS) entry which is preliminary data.</text>
</comment>
<accession>A0A9Q0TYN1</accession>
<evidence type="ECO:0000256" key="6">
    <source>
        <dbReference type="ARBA" id="ARBA00022679"/>
    </source>
</evidence>
<dbReference type="Proteomes" id="UP001151529">
    <property type="component" value="Chromosome 10"/>
</dbReference>
<evidence type="ECO:0000313" key="15">
    <source>
        <dbReference type="EMBL" id="KAJ6720220.1"/>
    </source>
</evidence>
<keyword evidence="6" id="KW-0808">Transferase</keyword>
<dbReference type="GO" id="GO:0036297">
    <property type="term" value="P:interstrand cross-link repair"/>
    <property type="evidence" value="ECO:0007669"/>
    <property type="project" value="InterPro"/>
</dbReference>
<dbReference type="GO" id="GO:0016567">
    <property type="term" value="P:protein ubiquitination"/>
    <property type="evidence" value="ECO:0007669"/>
    <property type="project" value="InterPro"/>
</dbReference>
<evidence type="ECO:0000256" key="4">
    <source>
        <dbReference type="ARBA" id="ARBA00012483"/>
    </source>
</evidence>
<protein>
    <recommendedName>
        <fullName evidence="4">RING-type E3 ubiquitin transferase</fullName>
        <ecNumber evidence="4">2.3.2.27</ecNumber>
    </recommendedName>
</protein>
<reference evidence="15" key="1">
    <citation type="submission" date="2022-11" db="EMBL/GenBank/DDBJ databases">
        <authorList>
            <person name="Hyden B.L."/>
            <person name="Feng K."/>
            <person name="Yates T."/>
            <person name="Jawdy S."/>
            <person name="Smart L.B."/>
            <person name="Muchero W."/>
        </authorList>
    </citation>
    <scope>NUCLEOTIDE SEQUENCE</scope>
    <source>
        <tissue evidence="15">Shoot tip</tissue>
    </source>
</reference>
<evidence type="ECO:0000256" key="12">
    <source>
        <dbReference type="ARBA" id="ARBA00034306"/>
    </source>
</evidence>
<feature type="domain" description="E3 ubiquitin-protein ligase RFWD3-like WD40" evidence="14">
    <location>
        <begin position="52"/>
        <end position="163"/>
    </location>
</feature>
<evidence type="ECO:0000259" key="14">
    <source>
        <dbReference type="Pfam" id="PF23419"/>
    </source>
</evidence>
<gene>
    <name evidence="15" type="ORF">OIU85_023441</name>
</gene>
<dbReference type="GO" id="GO:0016604">
    <property type="term" value="C:nuclear body"/>
    <property type="evidence" value="ECO:0007669"/>
    <property type="project" value="UniProtKB-SubCell"/>
</dbReference>
<sequence>MGTERGETTLRDEEARDRGGDGRREVPWARGEVRRQRVKERRRSDIHLPPSTKAVKDIQISPCGRFTLLASLGKKLSILSMESNNIVMTYNLRVPAWSCSWDLNSPHYVYAGLQNGMLLVFDMRGTLYPLQSMTGPVPGPIHTIYSLAQSPVLGSNSQKLLTASSMGPCVWNTDAGKRLVLPLVDIVLMIYLSNLAKCFEQGKDPTCRIRTSDLRITETTTVLRSAN</sequence>
<evidence type="ECO:0000256" key="1">
    <source>
        <dbReference type="ARBA" id="ARBA00000900"/>
    </source>
</evidence>
<dbReference type="PANTHER" id="PTHR16047">
    <property type="entry name" value="RFWD3 PROTEIN"/>
    <property type="match status" value="1"/>
</dbReference>
<dbReference type="PANTHER" id="PTHR16047:SF7">
    <property type="entry name" value="E3 UBIQUITIN-PROTEIN LIGASE RFWD3"/>
    <property type="match status" value="1"/>
</dbReference>
<evidence type="ECO:0000256" key="8">
    <source>
        <dbReference type="ARBA" id="ARBA00022763"/>
    </source>
</evidence>
<proteinExistence type="predicted"/>
<dbReference type="AlphaFoldDB" id="A0A9Q0TYN1"/>
<keyword evidence="9" id="KW-0833">Ubl conjugation pathway</keyword>
<keyword evidence="5" id="KW-0963">Cytoplasm</keyword>
<reference evidence="15" key="2">
    <citation type="journal article" date="2023" name="Int. J. Mol. Sci.">
        <title>De Novo Assembly and Annotation of 11 Diverse Shrub Willow (Salix) Genomes Reveals Novel Gene Organization in Sex-Linked Regions.</title>
        <authorList>
            <person name="Hyden B."/>
            <person name="Feng K."/>
            <person name="Yates T.B."/>
            <person name="Jawdy S."/>
            <person name="Cereghino C."/>
            <person name="Smart L.B."/>
            <person name="Muchero W."/>
        </authorList>
    </citation>
    <scope>NUCLEOTIDE SEQUENCE [LARGE SCALE GENOMIC DNA]</scope>
    <source>
        <tissue evidence="15">Shoot tip</tissue>
    </source>
</reference>
<dbReference type="Pfam" id="PF23419">
    <property type="entry name" value="WD40_RFWD3"/>
    <property type="match status" value="1"/>
</dbReference>